<dbReference type="SUPFAM" id="SSF56784">
    <property type="entry name" value="HAD-like"/>
    <property type="match status" value="1"/>
</dbReference>
<dbReference type="InterPro" id="IPR006549">
    <property type="entry name" value="HAD-SF_hydro_IIIA"/>
</dbReference>
<dbReference type="PANTHER" id="PTHR12083:SF9">
    <property type="entry name" value="BIFUNCTIONAL POLYNUCLEOTIDE PHOSPHATASE_KINASE"/>
    <property type="match status" value="1"/>
</dbReference>
<dbReference type="GO" id="GO:0046403">
    <property type="term" value="F:polynucleotide 3'-phosphatase activity"/>
    <property type="evidence" value="ECO:0007669"/>
    <property type="project" value="UniProtKB-EC"/>
</dbReference>
<name>A0A1N6LYJ4_BABMR</name>
<keyword evidence="2" id="KW-1185">Reference proteome</keyword>
<reference evidence="1 2" key="3">
    <citation type="journal article" date="2016" name="Sci. Rep.">
        <title>Genome-wide diversity and gene expression profiling of Babesia microti isolates identify polymorphic genes that mediate host-pathogen interactions.</title>
        <authorList>
            <person name="Silva J.C."/>
            <person name="Cornillot E."/>
            <person name="McCracken C."/>
            <person name="Usmani-Brown S."/>
            <person name="Dwivedi A."/>
            <person name="Ifeonu O.O."/>
            <person name="Crabtree J."/>
            <person name="Gotia H.T."/>
            <person name="Virji A.Z."/>
            <person name="Reynes C."/>
            <person name="Colinge J."/>
            <person name="Kumar V."/>
            <person name="Lawres L."/>
            <person name="Pazzi J.E."/>
            <person name="Pablo J.V."/>
            <person name="Hung C."/>
            <person name="Brancato J."/>
            <person name="Kumari P."/>
            <person name="Orvis J."/>
            <person name="Tretina K."/>
            <person name="Chibucos M."/>
            <person name="Ott S."/>
            <person name="Sadzewicz L."/>
            <person name="Sengamalay N."/>
            <person name="Shetty A.C."/>
            <person name="Su Q."/>
            <person name="Tallon L."/>
            <person name="Fraser C.M."/>
            <person name="Frutos R."/>
            <person name="Molina D.M."/>
            <person name="Krause P.J."/>
            <person name="Ben Mamoun C."/>
        </authorList>
    </citation>
    <scope>NUCLEOTIDE SEQUENCE [LARGE SCALE GENOMIC DNA]</scope>
    <source>
        <strain evidence="1 2">RI</strain>
    </source>
</reference>
<dbReference type="EC" id="2.7.1.78" evidence="1"/>
<dbReference type="InterPro" id="IPR013954">
    <property type="entry name" value="PNK3P"/>
</dbReference>
<dbReference type="InterPro" id="IPR023214">
    <property type="entry name" value="HAD_sf"/>
</dbReference>
<dbReference type="KEGG" id="bmic:BmR1_04g09820"/>
<dbReference type="AlphaFoldDB" id="A0A1N6LYJ4"/>
<dbReference type="EMBL" id="LN871599">
    <property type="protein sequence ID" value="SIO73924.1"/>
    <property type="molecule type" value="Genomic_DNA"/>
</dbReference>
<dbReference type="GO" id="GO:0006281">
    <property type="term" value="P:DNA repair"/>
    <property type="evidence" value="ECO:0007669"/>
    <property type="project" value="TreeGrafter"/>
</dbReference>
<protein>
    <submittedName>
        <fullName evidence="1">Polynucleotide kinase 3 phosphatase</fullName>
        <ecNumber evidence="1">2.7.1.78</ecNumber>
        <ecNumber evidence="1">3.1.3.32</ecNumber>
    </submittedName>
</protein>
<dbReference type="InterPro" id="IPR036412">
    <property type="entry name" value="HAD-like_sf"/>
</dbReference>
<dbReference type="NCBIfam" id="TIGR01662">
    <property type="entry name" value="HAD-SF-IIIA"/>
    <property type="match status" value="1"/>
</dbReference>
<dbReference type="Proteomes" id="UP000002899">
    <property type="component" value="Chromosome IV"/>
</dbReference>
<reference evidence="1 2" key="2">
    <citation type="journal article" date="2013" name="PLoS ONE">
        <title>Whole genome mapping and re-organization of the nuclear and mitochondrial genomes of Babesia microti isolates.</title>
        <authorList>
            <person name="Cornillot E."/>
            <person name="Dassouli A."/>
            <person name="Garg A."/>
            <person name="Pachikara N."/>
            <person name="Randazzo S."/>
            <person name="Depoix D."/>
            <person name="Carcy B."/>
            <person name="Delbecq S."/>
            <person name="Frutos R."/>
            <person name="Silva J.C."/>
            <person name="Sutton R."/>
            <person name="Krause P.J."/>
            <person name="Mamoun C.B."/>
        </authorList>
    </citation>
    <scope>NUCLEOTIDE SEQUENCE [LARGE SCALE GENOMIC DNA]</scope>
    <source>
        <strain evidence="1 2">RI</strain>
    </source>
</reference>
<sequence>MVDEPFRGWKNKDTVYYKTFGVPPVTDKIAAFDLDSTLVYTPSFYTTRAITSRPSGGLIISPNDYVLYSPKVTKYLERYHMLGYVIVIFSNQKGPSDAGLLYNVKARMDNIFSEFKLKSSSAQLPLHVVFSTSNDKYRKPKPGMYRFFKEHLNNGLDSDLDYSFYVGDAAGRIYDNKLKNAMAKNLKKALDKLNINFDRTFDHNHTDKFEDLELLKALLKNDHSNCDLMFAKNIKFKFYTPEEIFEI</sequence>
<keyword evidence="1" id="KW-0808">Transferase</keyword>
<evidence type="ECO:0000313" key="2">
    <source>
        <dbReference type="Proteomes" id="UP000002899"/>
    </source>
</evidence>
<dbReference type="RefSeq" id="XP_021337971.1">
    <property type="nucleotide sequence ID" value="XM_021482822.1"/>
</dbReference>
<gene>
    <name evidence="1" type="ORF">BmR1_04g09820</name>
</gene>
<proteinExistence type="predicted"/>
<dbReference type="GeneID" id="24426586"/>
<dbReference type="GO" id="GO:0046404">
    <property type="term" value="F:ATP-dependent polydeoxyribonucleotide 5'-hydroxyl-kinase activity"/>
    <property type="evidence" value="ECO:0007669"/>
    <property type="project" value="TreeGrafter"/>
</dbReference>
<dbReference type="Pfam" id="PF08645">
    <property type="entry name" value="PNK3P"/>
    <property type="match status" value="1"/>
</dbReference>
<dbReference type="OrthoDB" id="19045at2759"/>
<organism evidence="1 2">
    <name type="scientific">Babesia microti (strain RI)</name>
    <dbReference type="NCBI Taxonomy" id="1133968"/>
    <lineage>
        <taxon>Eukaryota</taxon>
        <taxon>Sar</taxon>
        <taxon>Alveolata</taxon>
        <taxon>Apicomplexa</taxon>
        <taxon>Aconoidasida</taxon>
        <taxon>Piroplasmida</taxon>
        <taxon>Babesiidae</taxon>
        <taxon>Babesia</taxon>
    </lineage>
</organism>
<keyword evidence="1" id="KW-0418">Kinase</keyword>
<reference evidence="1 2" key="1">
    <citation type="journal article" date="2012" name="Nucleic Acids Res.">
        <title>Sequencing of the smallest Apicomplexan genome from the human pathogen Babesia microti.</title>
        <authorList>
            <person name="Cornillot E."/>
            <person name="Hadj-Kaddour K."/>
            <person name="Dassouli A."/>
            <person name="Noel B."/>
            <person name="Ranwez V."/>
            <person name="Vacherie B."/>
            <person name="Augagneur Y."/>
            <person name="Bres V."/>
            <person name="Duclos A."/>
            <person name="Randazzo S."/>
            <person name="Carcy B."/>
            <person name="Debierre-Grockiego F."/>
            <person name="Delbecq S."/>
            <person name="Moubri-Menage K."/>
            <person name="Shams-Eldin H."/>
            <person name="Usmani-Brown S."/>
            <person name="Bringaud F."/>
            <person name="Wincker P."/>
            <person name="Vivares C.P."/>
            <person name="Schwarz R.T."/>
            <person name="Schetters T.P."/>
            <person name="Krause P.J."/>
            <person name="Gorenflot A."/>
            <person name="Berry V."/>
            <person name="Barbe V."/>
            <person name="Ben Mamoun C."/>
        </authorList>
    </citation>
    <scope>NUCLEOTIDE SEQUENCE [LARGE SCALE GENOMIC DNA]</scope>
    <source>
        <strain evidence="1 2">RI</strain>
    </source>
</reference>
<dbReference type="PANTHER" id="PTHR12083">
    <property type="entry name" value="BIFUNCTIONAL POLYNUCLEOTIDE PHOSPHATASE/KINASE"/>
    <property type="match status" value="1"/>
</dbReference>
<evidence type="ECO:0000313" key="1">
    <source>
        <dbReference type="EMBL" id="SIO73924.1"/>
    </source>
</evidence>
<accession>A0A1N6LYJ4</accession>
<dbReference type="GO" id="GO:0003690">
    <property type="term" value="F:double-stranded DNA binding"/>
    <property type="evidence" value="ECO:0007669"/>
    <property type="project" value="TreeGrafter"/>
</dbReference>
<dbReference type="EC" id="3.1.3.32" evidence="1"/>
<dbReference type="VEuPathDB" id="PiroplasmaDB:BmR1_04g09820"/>
<dbReference type="Gene3D" id="3.40.50.1000">
    <property type="entry name" value="HAD superfamily/HAD-like"/>
    <property type="match status" value="1"/>
</dbReference>
<keyword evidence="1" id="KW-0378">Hydrolase</keyword>